<gene>
    <name evidence="1" type="ORF">ASPNIDRAFT_39408</name>
</gene>
<accession>G3YBG0</accession>
<sequence length="159" mass="17920">MDRNPIFPPPLLILFSELKPNHPERQKAWIEGESDHGDGRISIINHIHLTPTAGERSLVQSRWAKGDVRLAGFNETKAAQEDPPRLAIPHSLMGRPLHQVDFGQLLQPLFTPPSSAASHLDRLAPGLEYCIEYPTLLSPRRRSIPVRGHDRVDSRRRAV</sequence>
<proteinExistence type="predicted"/>
<evidence type="ECO:0000313" key="2">
    <source>
        <dbReference type="Proteomes" id="UP000009038"/>
    </source>
</evidence>
<dbReference type="EMBL" id="ACJE01000019">
    <property type="protein sequence ID" value="EHA19990.1"/>
    <property type="molecule type" value="Genomic_DNA"/>
</dbReference>
<dbReference type="AlphaFoldDB" id="G3YBG0"/>
<comment type="caution">
    <text evidence="1">The sequence shown here is derived from an EMBL/GenBank/DDBJ whole genome shotgun (WGS) entry which is preliminary data.</text>
</comment>
<organism evidence="1 2">
    <name type="scientific">Aspergillus niger (strain ATCC 1015 / CBS 113.46 / FGSC A1144 / LSHB Ac4 / NCTC 3858a / NRRL 328 / USDA 3528.7)</name>
    <dbReference type="NCBI Taxonomy" id="380704"/>
    <lineage>
        <taxon>Eukaryota</taxon>
        <taxon>Fungi</taxon>
        <taxon>Dikarya</taxon>
        <taxon>Ascomycota</taxon>
        <taxon>Pezizomycotina</taxon>
        <taxon>Eurotiomycetes</taxon>
        <taxon>Eurotiomycetidae</taxon>
        <taxon>Eurotiales</taxon>
        <taxon>Aspergillaceae</taxon>
        <taxon>Aspergillus</taxon>
        <taxon>Aspergillus subgen. Circumdati</taxon>
    </lineage>
</organism>
<evidence type="ECO:0000313" key="1">
    <source>
        <dbReference type="EMBL" id="EHA19990.1"/>
    </source>
</evidence>
<protein>
    <submittedName>
        <fullName evidence="1">Uncharacterized protein</fullName>
    </submittedName>
</protein>
<dbReference type="Proteomes" id="UP000009038">
    <property type="component" value="Unassembled WGS sequence"/>
</dbReference>
<dbReference type="HOGENOM" id="CLU_1660326_0_0_1"/>
<dbReference type="VEuPathDB" id="FungiDB:ASPNIDRAFT2_39408"/>
<reference evidence="1 2" key="1">
    <citation type="journal article" date="2011" name="Genome Res.">
        <title>Comparative genomics of citric-acid-producing Aspergillus niger ATCC 1015 versus enzyme-producing CBS 513.88.</title>
        <authorList>
            <person name="Andersen M.R."/>
            <person name="Salazar M.P."/>
            <person name="Schaap P.J."/>
            <person name="van de Vondervoort P.J."/>
            <person name="Culley D."/>
            <person name="Thykaer J."/>
            <person name="Frisvad J.C."/>
            <person name="Nielsen K.F."/>
            <person name="Albang R."/>
            <person name="Albermann K."/>
            <person name="Berka R.M."/>
            <person name="Braus G.H."/>
            <person name="Braus-Stromeyer S.A."/>
            <person name="Corrochano L.M."/>
            <person name="Dai Z."/>
            <person name="van Dijck P.W."/>
            <person name="Hofmann G."/>
            <person name="Lasure L.L."/>
            <person name="Magnuson J.K."/>
            <person name="Menke H."/>
            <person name="Meijer M."/>
            <person name="Meijer S.L."/>
            <person name="Nielsen J.B."/>
            <person name="Nielsen M.L."/>
            <person name="van Ooyen A.J."/>
            <person name="Pel H.J."/>
            <person name="Poulsen L."/>
            <person name="Samson R.A."/>
            <person name="Stam H."/>
            <person name="Tsang A."/>
            <person name="van den Brink J.M."/>
            <person name="Atkins A."/>
            <person name="Aerts A."/>
            <person name="Shapiro H."/>
            <person name="Pangilinan J."/>
            <person name="Salamov A."/>
            <person name="Lou Y."/>
            <person name="Lindquist E."/>
            <person name="Lucas S."/>
            <person name="Grimwood J."/>
            <person name="Grigoriev I.V."/>
            <person name="Kubicek C.P."/>
            <person name="Martinez D."/>
            <person name="van Peij N.N."/>
            <person name="Roubos J.A."/>
            <person name="Nielsen J."/>
            <person name="Baker S.E."/>
        </authorList>
    </citation>
    <scope>NUCLEOTIDE SEQUENCE [LARGE SCALE GENOMIC DNA]</scope>
    <source>
        <strain evidence="2">ATCC 1015 / CBS 113.46 / FGSC A1144 / LSHB Ac4 / NCTC 3858a / NRRL 328 / USDA 3528.7</strain>
    </source>
</reference>
<name>G3YBG0_ASPNA</name>